<evidence type="ECO:0000256" key="1">
    <source>
        <dbReference type="ARBA" id="ARBA00004141"/>
    </source>
</evidence>
<reference evidence="7" key="1">
    <citation type="journal article" date="2013" name="Sci. Rep.">
        <title>Metagenomics uncovers a new group of low GC and ultra-small marine Actinobacteria.</title>
        <authorList>
            <person name="Ghai R."/>
            <person name="Mizuno C.M."/>
            <person name="Picazo A."/>
            <person name="Camacho A."/>
            <person name="Rodriguez-Valera F."/>
        </authorList>
    </citation>
    <scope>NUCLEOTIDE SEQUENCE</scope>
</reference>
<protein>
    <submittedName>
        <fullName evidence="7">MedDCM-OCT-S27-C38-cds5</fullName>
    </submittedName>
    <submittedName>
        <fullName evidence="8">MedDCM-OCT-S31-C40-cds5</fullName>
    </submittedName>
</protein>
<organism evidence="7">
    <name type="scientific">Candidatus Actinomarina minuta</name>
    <dbReference type="NCBI Taxonomy" id="1389454"/>
    <lineage>
        <taxon>Bacteria</taxon>
        <taxon>Bacillati</taxon>
        <taxon>Actinomycetota</taxon>
        <taxon>Actinomycetes</taxon>
        <taxon>Candidatus Actinomarinidae</taxon>
        <taxon>Candidatus Actinomarinales</taxon>
        <taxon>Candidatus Actinomarineae</taxon>
        <taxon>Candidatus Actinomarinaceae</taxon>
        <taxon>Candidatus Actinomarina</taxon>
    </lineage>
</organism>
<evidence type="ECO:0000259" key="6">
    <source>
        <dbReference type="Pfam" id="PF04893"/>
    </source>
</evidence>
<dbReference type="InterPro" id="IPR006977">
    <property type="entry name" value="Yip1_dom"/>
</dbReference>
<feature type="transmembrane region" description="Helical" evidence="5">
    <location>
        <begin position="157"/>
        <end position="176"/>
    </location>
</feature>
<accession>S5DV97</accession>
<feature type="domain" description="Yip1" evidence="6">
    <location>
        <begin position="25"/>
        <end position="195"/>
    </location>
</feature>
<evidence type="ECO:0000313" key="8">
    <source>
        <dbReference type="EMBL" id="AGQ19198.1"/>
    </source>
</evidence>
<keyword evidence="3 5" id="KW-1133">Transmembrane helix</keyword>
<evidence type="ECO:0000313" key="7">
    <source>
        <dbReference type="EMBL" id="AGQ18807.1"/>
    </source>
</evidence>
<evidence type="ECO:0000256" key="5">
    <source>
        <dbReference type="SAM" id="Phobius"/>
    </source>
</evidence>
<sequence length="206" mass="23002">MRINRKVILKILKLDKNIYNELASEPSNFQIAIAIYVSGFLLSGIAILSFLRTSLSYLEENLSLIVGTLPIETVNELNNLINEFENIFNSQEIFSLLLSYLISSFSSGFIGVGIVYLLLTRFFRKESNFKQVGIIYGFSNLPVFLNGIIFFTNSIPLQIFLIIGTAIFALVCLGSGLKQTYLLRNIEAFLLVVVSGFGSSLFSQVI</sequence>
<evidence type="ECO:0000256" key="4">
    <source>
        <dbReference type="ARBA" id="ARBA00023136"/>
    </source>
</evidence>
<dbReference type="Pfam" id="PF04893">
    <property type="entry name" value="Yip1"/>
    <property type="match status" value="1"/>
</dbReference>
<dbReference type="GO" id="GO:0016020">
    <property type="term" value="C:membrane"/>
    <property type="evidence" value="ECO:0007669"/>
    <property type="project" value="UniProtKB-SubCell"/>
</dbReference>
<dbReference type="EMBL" id="KC811125">
    <property type="protein sequence ID" value="AGQ19198.1"/>
    <property type="molecule type" value="Genomic_DNA"/>
</dbReference>
<dbReference type="EMBL" id="KC811113">
    <property type="protein sequence ID" value="AGQ18807.1"/>
    <property type="molecule type" value="Genomic_DNA"/>
</dbReference>
<keyword evidence="2 5" id="KW-0812">Transmembrane</keyword>
<comment type="subcellular location">
    <subcellularLocation>
        <location evidence="1">Membrane</location>
        <topology evidence="1">Multi-pass membrane protein</topology>
    </subcellularLocation>
</comment>
<feature type="transmembrane region" description="Helical" evidence="5">
    <location>
        <begin position="93"/>
        <end position="119"/>
    </location>
</feature>
<feature type="transmembrane region" description="Helical" evidence="5">
    <location>
        <begin position="31"/>
        <end position="51"/>
    </location>
</feature>
<evidence type="ECO:0000256" key="2">
    <source>
        <dbReference type="ARBA" id="ARBA00022692"/>
    </source>
</evidence>
<name>S5DV97_9ACTN</name>
<dbReference type="AlphaFoldDB" id="S5DV97"/>
<evidence type="ECO:0000256" key="3">
    <source>
        <dbReference type="ARBA" id="ARBA00022989"/>
    </source>
</evidence>
<feature type="transmembrane region" description="Helical" evidence="5">
    <location>
        <begin position="131"/>
        <end position="151"/>
    </location>
</feature>
<proteinExistence type="predicted"/>
<keyword evidence="4 5" id="KW-0472">Membrane</keyword>